<dbReference type="InterPro" id="IPR011042">
    <property type="entry name" value="6-blade_b-propeller_TolB-like"/>
</dbReference>
<organism evidence="3 4">
    <name type="scientific">Mesorhizobium shangrilense</name>
    <dbReference type="NCBI Taxonomy" id="460060"/>
    <lineage>
        <taxon>Bacteria</taxon>
        <taxon>Pseudomonadati</taxon>
        <taxon>Pseudomonadota</taxon>
        <taxon>Alphaproteobacteria</taxon>
        <taxon>Hyphomicrobiales</taxon>
        <taxon>Phyllobacteriaceae</taxon>
        <taxon>Mesorhizobium</taxon>
    </lineage>
</organism>
<comment type="caution">
    <text evidence="3">The sequence shown here is derived from an EMBL/GenBank/DDBJ whole genome shotgun (WGS) entry which is preliminary data.</text>
</comment>
<keyword evidence="4" id="KW-1185">Reference proteome</keyword>
<dbReference type="Proteomes" id="UP001548832">
    <property type="component" value="Unassembled WGS sequence"/>
</dbReference>
<dbReference type="PANTHER" id="PTHR10907:SF47">
    <property type="entry name" value="REGUCALCIN"/>
    <property type="match status" value="1"/>
</dbReference>
<comment type="similarity">
    <text evidence="1">Belongs to the SMP-30/CGR1 family.</text>
</comment>
<feature type="domain" description="SMP-30/Gluconolactonase/LRE-like region" evidence="2">
    <location>
        <begin position="15"/>
        <end position="262"/>
    </location>
</feature>
<dbReference type="RefSeq" id="WP_354460468.1">
    <property type="nucleotide sequence ID" value="NZ_JBEWSZ010000001.1"/>
</dbReference>
<dbReference type="PANTHER" id="PTHR10907">
    <property type="entry name" value="REGUCALCIN"/>
    <property type="match status" value="1"/>
</dbReference>
<accession>A0ABV2DEP7</accession>
<dbReference type="EC" id="3.1.1.99" evidence="3"/>
<dbReference type="InterPro" id="IPR013658">
    <property type="entry name" value="SGL"/>
</dbReference>
<evidence type="ECO:0000259" key="2">
    <source>
        <dbReference type="Pfam" id="PF08450"/>
    </source>
</evidence>
<proteinExistence type="inferred from homology"/>
<evidence type="ECO:0000313" key="3">
    <source>
        <dbReference type="EMBL" id="MET2828467.1"/>
    </source>
</evidence>
<dbReference type="EMBL" id="JBEWSZ010000001">
    <property type="protein sequence ID" value="MET2828467.1"/>
    <property type="molecule type" value="Genomic_DNA"/>
</dbReference>
<evidence type="ECO:0000313" key="4">
    <source>
        <dbReference type="Proteomes" id="UP001548832"/>
    </source>
</evidence>
<dbReference type="Gene3D" id="2.120.10.30">
    <property type="entry name" value="TolB, C-terminal domain"/>
    <property type="match status" value="1"/>
</dbReference>
<dbReference type="InterPro" id="IPR005511">
    <property type="entry name" value="SMP-30"/>
</dbReference>
<keyword evidence="3" id="KW-0378">Hydrolase</keyword>
<gene>
    <name evidence="3" type="ORF">ABVQ20_15905</name>
</gene>
<sequence>MPSELKCIAIVENTLGECPVWDVDQQCLYWVDITEKVLHRYDPVTAAVKTWKTPFEFGSIALRKGGRSIIAGTRDGFAIYDLETEACEHFATPEEPFPGNRMNDGKCDPAGRFWCGSIHEVSDPSQRRPIASMYCVDADRSVTKVRGGIKTSNGFAWSADGRTMYFTDTPTLNILAFDYDVQSAAISNERVFATVPKGHGRPDGATVDVEGCLWSAHFAGSRVTRYSPSGDVLLTLNIPAQNVTSCTFGGANMSTLFITTAREDLTAEDLRQQPLSGNVFAYEAGVAGVPMTRYAG</sequence>
<evidence type="ECO:0000256" key="1">
    <source>
        <dbReference type="ARBA" id="ARBA00008853"/>
    </source>
</evidence>
<dbReference type="Pfam" id="PF08450">
    <property type="entry name" value="SGL"/>
    <property type="match status" value="1"/>
</dbReference>
<dbReference type="GO" id="GO:0016787">
    <property type="term" value="F:hydrolase activity"/>
    <property type="evidence" value="ECO:0007669"/>
    <property type="project" value="UniProtKB-KW"/>
</dbReference>
<dbReference type="PRINTS" id="PR01790">
    <property type="entry name" value="SMP30FAMILY"/>
</dbReference>
<name>A0ABV2DEP7_9HYPH</name>
<dbReference type="SUPFAM" id="SSF63829">
    <property type="entry name" value="Calcium-dependent phosphotriesterase"/>
    <property type="match status" value="1"/>
</dbReference>
<protein>
    <submittedName>
        <fullName evidence="3">SMP-30/gluconolactonase/LRE family protein</fullName>
        <ecNumber evidence="3">3.1.1.99</ecNumber>
    </submittedName>
</protein>
<reference evidence="3 4" key="1">
    <citation type="submission" date="2024-06" db="EMBL/GenBank/DDBJ databases">
        <authorList>
            <person name="Kim D.-U."/>
        </authorList>
    </citation>
    <scope>NUCLEOTIDE SEQUENCE [LARGE SCALE GENOMIC DNA]</scope>
    <source>
        <strain evidence="3 4">KACC15460</strain>
    </source>
</reference>